<feature type="binding site" evidence="2">
    <location>
        <begin position="8"/>
        <end position="15"/>
    </location>
    <ligand>
        <name>substrate</name>
    </ligand>
</feature>
<dbReference type="Gene3D" id="3.40.50.1240">
    <property type="entry name" value="Phosphoglycerate mutase-like"/>
    <property type="match status" value="1"/>
</dbReference>
<dbReference type="Pfam" id="PF00300">
    <property type="entry name" value="His_Phos_1"/>
    <property type="match status" value="1"/>
</dbReference>
<dbReference type="SUPFAM" id="SSF53254">
    <property type="entry name" value="Phosphoglycerate mutase-like"/>
    <property type="match status" value="1"/>
</dbReference>
<protein>
    <submittedName>
        <fullName evidence="3">Broad specificity phosphatase PhoE</fullName>
    </submittedName>
</protein>
<dbReference type="InterPro" id="IPR051695">
    <property type="entry name" value="Phosphoglycerate_Mutase"/>
</dbReference>
<evidence type="ECO:0000256" key="2">
    <source>
        <dbReference type="PIRSR" id="PIRSR613078-2"/>
    </source>
</evidence>
<dbReference type="RefSeq" id="WP_192752593.1">
    <property type="nucleotide sequence ID" value="NZ_BAABJL010000041.1"/>
</dbReference>
<name>A0A927RBL9_9ACTN</name>
<keyword evidence="4" id="KW-1185">Reference proteome</keyword>
<reference evidence="3" key="1">
    <citation type="submission" date="2020-10" db="EMBL/GenBank/DDBJ databases">
        <title>Sequencing the genomes of 1000 actinobacteria strains.</title>
        <authorList>
            <person name="Klenk H.-P."/>
        </authorList>
    </citation>
    <scope>NUCLEOTIDE SEQUENCE</scope>
    <source>
        <strain evidence="3">DSM 45354</strain>
    </source>
</reference>
<dbReference type="InterPro" id="IPR013078">
    <property type="entry name" value="His_Pase_superF_clade-1"/>
</dbReference>
<sequence length="100" mass="11036">MTRLIFVRHGESEANLLHVFSNRGMKHGLTADGRVQALELAHRLAGASVDRIYTSPLLRAVQTAQVLSRRLGVDAAPAEALREYDVGAYEGSDDPAHWRE</sequence>
<dbReference type="GO" id="GO:0043456">
    <property type="term" value="P:regulation of pentose-phosphate shunt"/>
    <property type="evidence" value="ECO:0007669"/>
    <property type="project" value="TreeGrafter"/>
</dbReference>
<dbReference type="GO" id="GO:0004331">
    <property type="term" value="F:fructose-2,6-bisphosphate 2-phosphatase activity"/>
    <property type="evidence" value="ECO:0007669"/>
    <property type="project" value="TreeGrafter"/>
</dbReference>
<dbReference type="AlphaFoldDB" id="A0A927RBL9"/>
<evidence type="ECO:0000313" key="3">
    <source>
        <dbReference type="EMBL" id="MBE1608899.1"/>
    </source>
</evidence>
<evidence type="ECO:0000256" key="1">
    <source>
        <dbReference type="ARBA" id="ARBA00022801"/>
    </source>
</evidence>
<dbReference type="PIRSF" id="PIRSF000709">
    <property type="entry name" value="6PFK_2-Ptase"/>
    <property type="match status" value="1"/>
</dbReference>
<dbReference type="SMART" id="SM00855">
    <property type="entry name" value="PGAM"/>
    <property type="match status" value="1"/>
</dbReference>
<evidence type="ECO:0000313" key="4">
    <source>
        <dbReference type="Proteomes" id="UP000638648"/>
    </source>
</evidence>
<comment type="caution">
    <text evidence="3">The sequence shown here is derived from an EMBL/GenBank/DDBJ whole genome shotgun (WGS) entry which is preliminary data.</text>
</comment>
<dbReference type="EMBL" id="JADBEM010000001">
    <property type="protein sequence ID" value="MBE1608899.1"/>
    <property type="molecule type" value="Genomic_DNA"/>
</dbReference>
<accession>A0A927RBL9</accession>
<feature type="binding site" evidence="2">
    <location>
        <position position="59"/>
    </location>
    <ligand>
        <name>substrate</name>
    </ligand>
</feature>
<dbReference type="InterPro" id="IPR029033">
    <property type="entry name" value="His_PPase_superfam"/>
</dbReference>
<dbReference type="GO" id="GO:0005829">
    <property type="term" value="C:cytosol"/>
    <property type="evidence" value="ECO:0007669"/>
    <property type="project" value="TreeGrafter"/>
</dbReference>
<gene>
    <name evidence="3" type="ORF">HEB94_005747</name>
</gene>
<dbReference type="PANTHER" id="PTHR46517">
    <property type="entry name" value="FRUCTOSE-2,6-BISPHOSPHATASE TIGAR"/>
    <property type="match status" value="1"/>
</dbReference>
<dbReference type="GO" id="GO:0045820">
    <property type="term" value="P:negative regulation of glycolytic process"/>
    <property type="evidence" value="ECO:0007669"/>
    <property type="project" value="TreeGrafter"/>
</dbReference>
<dbReference type="Proteomes" id="UP000638648">
    <property type="component" value="Unassembled WGS sequence"/>
</dbReference>
<dbReference type="CDD" id="cd07067">
    <property type="entry name" value="HP_PGM_like"/>
    <property type="match status" value="1"/>
</dbReference>
<organism evidence="3 4">
    <name type="scientific">Actinopolymorpha pittospori</name>
    <dbReference type="NCBI Taxonomy" id="648752"/>
    <lineage>
        <taxon>Bacteria</taxon>
        <taxon>Bacillati</taxon>
        <taxon>Actinomycetota</taxon>
        <taxon>Actinomycetes</taxon>
        <taxon>Propionibacteriales</taxon>
        <taxon>Actinopolymorphaceae</taxon>
        <taxon>Actinopolymorpha</taxon>
    </lineage>
</organism>
<dbReference type="PANTHER" id="PTHR46517:SF1">
    <property type="entry name" value="FRUCTOSE-2,6-BISPHOSPHATASE TIGAR"/>
    <property type="match status" value="1"/>
</dbReference>
<proteinExistence type="predicted"/>
<keyword evidence="1" id="KW-0378">Hydrolase</keyword>